<dbReference type="KEGG" id="lpar:FAM21731_00717"/>
<evidence type="ECO:0000313" key="1">
    <source>
        <dbReference type="EMBL" id="MSE20117.1"/>
    </source>
</evidence>
<dbReference type="STRING" id="152331.FAM21731_00717"/>
<organism evidence="2 3">
    <name type="scientific">Lentilactobacillus parabuchneri</name>
    <dbReference type="NCBI Taxonomy" id="152331"/>
    <lineage>
        <taxon>Bacteria</taxon>
        <taxon>Bacillati</taxon>
        <taxon>Bacillota</taxon>
        <taxon>Bacilli</taxon>
        <taxon>Lactobacillales</taxon>
        <taxon>Lactobacillaceae</taxon>
        <taxon>Lentilactobacillus</taxon>
    </lineage>
</organism>
<dbReference type="OrthoDB" id="71707at2"/>
<dbReference type="GeneID" id="69802520"/>
<reference evidence="1 4" key="2">
    <citation type="submission" date="2019-11" db="EMBL/GenBank/DDBJ databases">
        <title>Draft Genome Sequence of Plant Growth-Promoting Rhizosphere-Associated Bacteria.</title>
        <authorList>
            <person name="Vasilyev I.Y."/>
            <person name="Radchenko V."/>
            <person name="Ilnitskaya E.V."/>
        </authorList>
    </citation>
    <scope>NUCLEOTIDE SEQUENCE [LARGE SCALE GENOMIC DNA]</scope>
    <source>
        <strain evidence="1 4">VRA_07sq_f</strain>
    </source>
</reference>
<dbReference type="EMBL" id="MSBD01000012">
    <property type="protein sequence ID" value="ORN30539.1"/>
    <property type="molecule type" value="Genomic_DNA"/>
</dbReference>
<dbReference type="NCBIfam" id="NF047400">
    <property type="entry name" value="MazE_PemI_antitoxin"/>
    <property type="match status" value="1"/>
</dbReference>
<dbReference type="Proteomes" id="UP000193009">
    <property type="component" value="Unassembled WGS sequence"/>
</dbReference>
<reference evidence="2 3" key="1">
    <citation type="journal article" date="2017" name="Front. Microbiol.">
        <title>The Histidine Decarboxylase Gene Cluster of Lactobacillus parabuchneri Was Gained by Horizontal Gene Transfer and Is Mobile within the Species.</title>
        <authorList>
            <person name="Wuthrich D."/>
            <person name="Berthoud H."/>
            <person name="Wechsler D."/>
            <person name="Eugster E."/>
            <person name="Irmler S."/>
            <person name="Bruggmann R."/>
        </authorList>
    </citation>
    <scope>NUCLEOTIDE SEQUENCE [LARGE SCALE GENOMIC DNA]</scope>
    <source>
        <strain evidence="2 3">FAM23169</strain>
    </source>
</reference>
<evidence type="ECO:0000313" key="3">
    <source>
        <dbReference type="Proteomes" id="UP000193009"/>
    </source>
</evidence>
<dbReference type="Proteomes" id="UP000491237">
    <property type="component" value="Unassembled WGS sequence"/>
</dbReference>
<accession>A0A1X1FGK8</accession>
<evidence type="ECO:0000313" key="2">
    <source>
        <dbReference type="EMBL" id="ORN30539.1"/>
    </source>
</evidence>
<dbReference type="AlphaFoldDB" id="A0A1X1FGK8"/>
<proteinExistence type="predicted"/>
<sequence length="80" mass="9051">MTVKTRRQGNSIMVTIPASFNIGENVEFEPIKDENGVISLLPVRHNIYTAESNYDLRKAMEEENIGDNGTPVGREDIWND</sequence>
<comment type="caution">
    <text evidence="2">The sequence shown here is derived from an EMBL/GenBank/DDBJ whole genome shotgun (WGS) entry which is preliminary data.</text>
</comment>
<name>A0A1X1FGK8_9LACO</name>
<gene>
    <name evidence="2" type="ORF">FAM23169_00670</name>
    <name evidence="1" type="ORF">GKC44_02345</name>
</gene>
<evidence type="ECO:0000313" key="4">
    <source>
        <dbReference type="Proteomes" id="UP000491237"/>
    </source>
</evidence>
<dbReference type="InterPro" id="IPR037914">
    <property type="entry name" value="SpoVT-AbrB_sf"/>
</dbReference>
<keyword evidence="3" id="KW-1185">Reference proteome</keyword>
<dbReference type="SUPFAM" id="SSF89447">
    <property type="entry name" value="AbrB/MazE/MraZ-like"/>
    <property type="match status" value="1"/>
</dbReference>
<dbReference type="RefSeq" id="WP_057910194.1">
    <property type="nucleotide sequence ID" value="NZ_CAURXG010000001.1"/>
</dbReference>
<dbReference type="EMBL" id="WKKY01000022">
    <property type="protein sequence ID" value="MSE20117.1"/>
    <property type="molecule type" value="Genomic_DNA"/>
</dbReference>
<protein>
    <submittedName>
        <fullName evidence="1">AbrB family transcriptional regulator</fullName>
    </submittedName>
</protein>